<accession>A0A562ZF45</accession>
<dbReference type="SUPFAM" id="SSF51735">
    <property type="entry name" value="NAD(P)-binding Rossmann-fold domains"/>
    <property type="match status" value="1"/>
</dbReference>
<proteinExistence type="inferred from homology"/>
<dbReference type="Pfam" id="PF01370">
    <property type="entry name" value="Epimerase"/>
    <property type="match status" value="1"/>
</dbReference>
<evidence type="ECO:0000259" key="3">
    <source>
        <dbReference type="Pfam" id="PF01370"/>
    </source>
</evidence>
<keyword evidence="5" id="KW-1185">Reference proteome</keyword>
<sequence length="310" mass="32721">MQTVLITGGAGFIGSHSVRALLDRGWRVRVLDNLSTGKVDRLRADAHAAGRLDVIEADVRDAAAVNAAVQGCDAVLHLAAQVSVQWSIAEPVASAANNVTGFINVLEAVRAHRIARVVYASSAAVFGTPASLPVDEQAATAPLSPYGLEKVINEQYAALYRSLHGVSALGMRYFNVYGPAQDPHSPYAGVISKFAAALLEGRPLQVYGDGLQTRDFVYVEDVARANVQALESGVSGVVNVGQGHSITVRQLIDEMSRAFDRPATLNQRPAVLGDILHSATRIDLARDLLAWQPTTPLADGLAALAASLGT</sequence>
<dbReference type="RefSeq" id="WP_145896785.1">
    <property type="nucleotide sequence ID" value="NZ_VOBQ01000026.1"/>
</dbReference>
<organism evidence="4 5">
    <name type="scientific">Caenimonas sedimenti</name>
    <dbReference type="NCBI Taxonomy" id="2596921"/>
    <lineage>
        <taxon>Bacteria</taxon>
        <taxon>Pseudomonadati</taxon>
        <taxon>Pseudomonadota</taxon>
        <taxon>Betaproteobacteria</taxon>
        <taxon>Burkholderiales</taxon>
        <taxon>Comamonadaceae</taxon>
        <taxon>Caenimonas</taxon>
    </lineage>
</organism>
<feature type="domain" description="NAD-dependent epimerase/dehydratase" evidence="3">
    <location>
        <begin position="4"/>
        <end position="241"/>
    </location>
</feature>
<dbReference type="PANTHER" id="PTHR43000">
    <property type="entry name" value="DTDP-D-GLUCOSE 4,6-DEHYDRATASE-RELATED"/>
    <property type="match status" value="1"/>
</dbReference>
<dbReference type="Gene3D" id="3.40.50.720">
    <property type="entry name" value="NAD(P)-binding Rossmann-like Domain"/>
    <property type="match status" value="1"/>
</dbReference>
<dbReference type="InterPro" id="IPR001509">
    <property type="entry name" value="Epimerase_deHydtase"/>
</dbReference>
<dbReference type="Proteomes" id="UP000318199">
    <property type="component" value="Unassembled WGS sequence"/>
</dbReference>
<dbReference type="AlphaFoldDB" id="A0A562ZF45"/>
<evidence type="ECO:0000256" key="2">
    <source>
        <dbReference type="ARBA" id="ARBA00007637"/>
    </source>
</evidence>
<evidence type="ECO:0000313" key="5">
    <source>
        <dbReference type="Proteomes" id="UP000318199"/>
    </source>
</evidence>
<comment type="caution">
    <text evidence="4">The sequence shown here is derived from an EMBL/GenBank/DDBJ whole genome shotgun (WGS) entry which is preliminary data.</text>
</comment>
<comment type="pathway">
    <text evidence="1">Bacterial outer membrane biogenesis; LPS O-antigen biosynthesis.</text>
</comment>
<dbReference type="Gene3D" id="3.90.25.10">
    <property type="entry name" value="UDP-galactose 4-epimerase, domain 1"/>
    <property type="match status" value="1"/>
</dbReference>
<name>A0A562ZF45_9BURK</name>
<evidence type="ECO:0000313" key="4">
    <source>
        <dbReference type="EMBL" id="TWO66154.1"/>
    </source>
</evidence>
<gene>
    <name evidence="4" type="ORF">FN976_26805</name>
</gene>
<protein>
    <submittedName>
        <fullName evidence="4">SDR family NAD(P)-dependent oxidoreductase</fullName>
    </submittedName>
</protein>
<dbReference type="EMBL" id="VOBQ01000026">
    <property type="protein sequence ID" value="TWO66154.1"/>
    <property type="molecule type" value="Genomic_DNA"/>
</dbReference>
<comment type="similarity">
    <text evidence="2">Belongs to the NAD(P)-dependent epimerase/dehydratase family.</text>
</comment>
<dbReference type="OrthoDB" id="9769113at2"/>
<reference evidence="4 5" key="1">
    <citation type="submission" date="2019-07" db="EMBL/GenBank/DDBJ databases">
        <title>Caenimonas sedimenti sp. nov., isolated from activated sludge.</title>
        <authorList>
            <person name="Xu J."/>
        </authorList>
    </citation>
    <scope>NUCLEOTIDE SEQUENCE [LARGE SCALE GENOMIC DNA]</scope>
    <source>
        <strain evidence="4 5">HX-9-20</strain>
    </source>
</reference>
<dbReference type="InterPro" id="IPR036291">
    <property type="entry name" value="NAD(P)-bd_dom_sf"/>
</dbReference>
<evidence type="ECO:0000256" key="1">
    <source>
        <dbReference type="ARBA" id="ARBA00005125"/>
    </source>
</evidence>